<dbReference type="InterPro" id="IPR011066">
    <property type="entry name" value="MscS_channel_C_sf"/>
</dbReference>
<dbReference type="PROSITE" id="PS01246">
    <property type="entry name" value="UPF0003"/>
    <property type="match status" value="1"/>
</dbReference>
<evidence type="ECO:0000259" key="9">
    <source>
        <dbReference type="Pfam" id="PF21082"/>
    </source>
</evidence>
<evidence type="ECO:0000313" key="12">
    <source>
        <dbReference type="EMBL" id="SUB61855.1"/>
    </source>
</evidence>
<dbReference type="eggNOG" id="COG0668">
    <property type="taxonomic scope" value="Bacteria"/>
</dbReference>
<sequence length="276" mass="31148">MNNMENTIEKQTTILGMYSEKLTAMLPEIIFSLILFIVSLFVAKLVKMILTRLLDKYKTSIGLVSLIINFVQVTIILVGIMQSLAVLGVNTASFAAILGAAGFSIGLAFKEVLANLGSCLIILFFKPFQLGDYIKCEATEGTVTEINMFSTVLTTVDNKLITLPNSQITSSPVINYTAQNKRRMDFIFNVEYDTDIQVLYEIVNRLFSEEKRILDNPAPLIGVDSMNNKIIRFIAKPWVNTGDYWQVYYKLMEEFKNEFDQKNIKLASGFVINNLN</sequence>
<dbReference type="InterPro" id="IPR049278">
    <property type="entry name" value="MS_channel_C"/>
</dbReference>
<evidence type="ECO:0000256" key="7">
    <source>
        <dbReference type="SAM" id="Phobius"/>
    </source>
</evidence>
<feature type="transmembrane region" description="Helical" evidence="7">
    <location>
        <begin position="92"/>
        <end position="125"/>
    </location>
</feature>
<evidence type="ECO:0000256" key="3">
    <source>
        <dbReference type="ARBA" id="ARBA00022475"/>
    </source>
</evidence>
<dbReference type="SUPFAM" id="SSF82861">
    <property type="entry name" value="Mechanosensitive channel protein MscS (YggB), transmembrane region"/>
    <property type="match status" value="1"/>
</dbReference>
<dbReference type="AlphaFoldDB" id="A0A135YUB9"/>
<evidence type="ECO:0000313" key="14">
    <source>
        <dbReference type="Proteomes" id="UP000255101"/>
    </source>
</evidence>
<dbReference type="STRING" id="1261.HMPREF3195_00908"/>
<comment type="similarity">
    <text evidence="2">Belongs to the MscS (TC 1.A.23) family.</text>
</comment>
<dbReference type="InterPro" id="IPR010920">
    <property type="entry name" value="LSM_dom_sf"/>
</dbReference>
<dbReference type="InterPro" id="IPR006686">
    <property type="entry name" value="MscS_channel_CS"/>
</dbReference>
<dbReference type="Pfam" id="PF05552">
    <property type="entry name" value="MS_channel_1st_1"/>
    <property type="match status" value="1"/>
</dbReference>
<evidence type="ECO:0000256" key="4">
    <source>
        <dbReference type="ARBA" id="ARBA00022692"/>
    </source>
</evidence>
<feature type="transmembrane region" description="Helical" evidence="7">
    <location>
        <begin position="29"/>
        <end position="50"/>
    </location>
</feature>
<dbReference type="RefSeq" id="WP_002842922.1">
    <property type="nucleotide sequence ID" value="NZ_CAMPYD010000003.1"/>
</dbReference>
<accession>A0A135YUB9</accession>
<dbReference type="InterPro" id="IPR008910">
    <property type="entry name" value="MSC_TM_helix"/>
</dbReference>
<evidence type="ECO:0000256" key="2">
    <source>
        <dbReference type="ARBA" id="ARBA00008017"/>
    </source>
</evidence>
<dbReference type="InterPro" id="IPR045275">
    <property type="entry name" value="MscS_archaea/bacteria_type"/>
</dbReference>
<dbReference type="GO" id="GO:0005886">
    <property type="term" value="C:plasma membrane"/>
    <property type="evidence" value="ECO:0007669"/>
    <property type="project" value="UniProtKB-SubCell"/>
</dbReference>
<evidence type="ECO:0000256" key="1">
    <source>
        <dbReference type="ARBA" id="ARBA00004651"/>
    </source>
</evidence>
<gene>
    <name evidence="12" type="primary">mscS</name>
    <name evidence="11" type="ORF">HMPREF3195_00908</name>
    <name evidence="12" type="ORF">NCTC11460_01845</name>
</gene>
<dbReference type="PANTHER" id="PTHR30221:SF1">
    <property type="entry name" value="SMALL-CONDUCTANCE MECHANOSENSITIVE CHANNEL"/>
    <property type="match status" value="1"/>
</dbReference>
<dbReference type="Proteomes" id="UP000255101">
    <property type="component" value="Unassembled WGS sequence"/>
</dbReference>
<dbReference type="Gene3D" id="1.10.287.1260">
    <property type="match status" value="1"/>
</dbReference>
<feature type="domain" description="Mechanosensitive ion channel transmembrane helices 2/3" evidence="10">
    <location>
        <begin position="73"/>
        <end position="110"/>
    </location>
</feature>
<dbReference type="GeneID" id="79842201"/>
<keyword evidence="5 7" id="KW-1133">Transmembrane helix</keyword>
<dbReference type="PANTHER" id="PTHR30221">
    <property type="entry name" value="SMALL-CONDUCTANCE MECHANOSENSITIVE CHANNEL"/>
    <property type="match status" value="1"/>
</dbReference>
<dbReference type="Pfam" id="PF00924">
    <property type="entry name" value="MS_channel_2nd"/>
    <property type="match status" value="1"/>
</dbReference>
<dbReference type="Pfam" id="PF21082">
    <property type="entry name" value="MS_channel_3rd"/>
    <property type="match status" value="1"/>
</dbReference>
<dbReference type="PATRIC" id="fig|1261.5.peg.914"/>
<dbReference type="Gene3D" id="2.30.30.60">
    <property type="match status" value="1"/>
</dbReference>
<comment type="subcellular location">
    <subcellularLocation>
        <location evidence="1">Cell membrane</location>
        <topology evidence="1">Multi-pass membrane protein</topology>
    </subcellularLocation>
</comment>
<organism evidence="11 13">
    <name type="scientific">Peptostreptococcus anaerobius</name>
    <dbReference type="NCBI Taxonomy" id="1261"/>
    <lineage>
        <taxon>Bacteria</taxon>
        <taxon>Bacillati</taxon>
        <taxon>Bacillota</taxon>
        <taxon>Clostridia</taxon>
        <taxon>Peptostreptococcales</taxon>
        <taxon>Peptostreptococcaceae</taxon>
        <taxon>Peptostreptococcus</taxon>
    </lineage>
</organism>
<evidence type="ECO:0000313" key="13">
    <source>
        <dbReference type="Proteomes" id="UP000070326"/>
    </source>
</evidence>
<keyword evidence="4 7" id="KW-0812">Transmembrane</keyword>
<dbReference type="EMBL" id="LSQZ01000035">
    <property type="protein sequence ID" value="KXI13015.1"/>
    <property type="molecule type" value="Genomic_DNA"/>
</dbReference>
<dbReference type="InterPro" id="IPR011014">
    <property type="entry name" value="MscS_channel_TM-2"/>
</dbReference>
<feature type="domain" description="Mechanosensitive ion channel MscS" evidence="8">
    <location>
        <begin position="112"/>
        <end position="177"/>
    </location>
</feature>
<dbReference type="Gene3D" id="3.30.70.100">
    <property type="match status" value="1"/>
</dbReference>
<dbReference type="EMBL" id="UGTB01000004">
    <property type="protein sequence ID" value="SUB61855.1"/>
    <property type="molecule type" value="Genomic_DNA"/>
</dbReference>
<dbReference type="GO" id="GO:0008381">
    <property type="term" value="F:mechanosensitive monoatomic ion channel activity"/>
    <property type="evidence" value="ECO:0007669"/>
    <property type="project" value="InterPro"/>
</dbReference>
<dbReference type="Pfam" id="PF21088">
    <property type="entry name" value="MS_channel_1st"/>
    <property type="match status" value="1"/>
</dbReference>
<dbReference type="SUPFAM" id="SSF82689">
    <property type="entry name" value="Mechanosensitive channel protein MscS (YggB), C-terminal domain"/>
    <property type="match status" value="1"/>
</dbReference>
<evidence type="ECO:0000259" key="10">
    <source>
        <dbReference type="Pfam" id="PF21088"/>
    </source>
</evidence>
<dbReference type="InterPro" id="IPR006685">
    <property type="entry name" value="MscS_channel_2nd"/>
</dbReference>
<dbReference type="SUPFAM" id="SSF50182">
    <property type="entry name" value="Sm-like ribonucleoproteins"/>
    <property type="match status" value="1"/>
</dbReference>
<dbReference type="InterPro" id="IPR023408">
    <property type="entry name" value="MscS_beta-dom_sf"/>
</dbReference>
<evidence type="ECO:0000256" key="5">
    <source>
        <dbReference type="ARBA" id="ARBA00022989"/>
    </source>
</evidence>
<feature type="transmembrane region" description="Helical" evidence="7">
    <location>
        <begin position="62"/>
        <end position="86"/>
    </location>
</feature>
<protein>
    <submittedName>
        <fullName evidence="12">Small-conductance mechanosensitive channel</fullName>
    </submittedName>
    <submittedName>
        <fullName evidence="11">Transporter, small conductance mechanosensitive ion channel MscS family protein</fullName>
    </submittedName>
</protein>
<reference evidence="12 14" key="2">
    <citation type="submission" date="2018-06" db="EMBL/GenBank/DDBJ databases">
        <authorList>
            <consortium name="Pathogen Informatics"/>
            <person name="Doyle S."/>
        </authorList>
    </citation>
    <scope>NUCLEOTIDE SEQUENCE [LARGE SCALE GENOMIC DNA]</scope>
    <source>
        <strain evidence="12 14">NCTC11460</strain>
    </source>
</reference>
<proteinExistence type="inferred from homology"/>
<name>A0A135YUB9_9FIRM</name>
<evidence type="ECO:0000313" key="11">
    <source>
        <dbReference type="EMBL" id="KXI13015.1"/>
    </source>
</evidence>
<reference evidence="11 13" key="1">
    <citation type="submission" date="2016-02" db="EMBL/GenBank/DDBJ databases">
        <authorList>
            <person name="Wen L."/>
            <person name="He K."/>
            <person name="Yang H."/>
        </authorList>
    </citation>
    <scope>NUCLEOTIDE SEQUENCE [LARGE SCALE GENOMIC DNA]</scope>
    <source>
        <strain evidence="11 13">MJR8628A</strain>
    </source>
</reference>
<keyword evidence="3" id="KW-1003">Cell membrane</keyword>
<dbReference type="Proteomes" id="UP000070326">
    <property type="component" value="Unassembled WGS sequence"/>
</dbReference>
<dbReference type="InterPro" id="IPR049142">
    <property type="entry name" value="MS_channel_1st"/>
</dbReference>
<keyword evidence="6 7" id="KW-0472">Membrane</keyword>
<feature type="domain" description="Mechanosensitive ion channel MscS C-terminal" evidence="9">
    <location>
        <begin position="186"/>
        <end position="265"/>
    </location>
</feature>
<evidence type="ECO:0000256" key="6">
    <source>
        <dbReference type="ARBA" id="ARBA00023136"/>
    </source>
</evidence>
<evidence type="ECO:0000259" key="8">
    <source>
        <dbReference type="Pfam" id="PF00924"/>
    </source>
</evidence>